<organism evidence="6">
    <name type="scientific">Brugia timori</name>
    <dbReference type="NCBI Taxonomy" id="42155"/>
    <lineage>
        <taxon>Eukaryota</taxon>
        <taxon>Metazoa</taxon>
        <taxon>Ecdysozoa</taxon>
        <taxon>Nematoda</taxon>
        <taxon>Chromadorea</taxon>
        <taxon>Rhabditida</taxon>
        <taxon>Spirurina</taxon>
        <taxon>Spiruromorpha</taxon>
        <taxon>Filarioidea</taxon>
        <taxon>Onchocercidae</taxon>
        <taxon>Brugia</taxon>
    </lineage>
</organism>
<evidence type="ECO:0000256" key="1">
    <source>
        <dbReference type="ARBA" id="ARBA00009375"/>
    </source>
</evidence>
<dbReference type="AlphaFoldDB" id="A0A0R3QYA0"/>
<dbReference type="GO" id="GO:0009982">
    <property type="term" value="F:pseudouridine synthase activity"/>
    <property type="evidence" value="ECO:0007669"/>
    <property type="project" value="InterPro"/>
</dbReference>
<dbReference type="InterPro" id="IPR020094">
    <property type="entry name" value="TruA/RsuA/RluB/E/F_N"/>
</dbReference>
<dbReference type="PANTHER" id="PTHR11142:SF4">
    <property type="entry name" value="PSEUDOURIDYLATE SYNTHASE 1 HOMOLOG"/>
    <property type="match status" value="1"/>
</dbReference>
<evidence type="ECO:0000256" key="5">
    <source>
        <dbReference type="SAM" id="MobiDB-lite"/>
    </source>
</evidence>
<dbReference type="STRING" id="42155.A0A0R3QYA0"/>
<name>A0A0R3QYA0_9BILA</name>
<dbReference type="InterPro" id="IPR012677">
    <property type="entry name" value="Nucleotide-bd_a/b_plait_sf"/>
</dbReference>
<dbReference type="GO" id="GO:0005634">
    <property type="term" value="C:nucleus"/>
    <property type="evidence" value="ECO:0007669"/>
    <property type="project" value="TreeGrafter"/>
</dbReference>
<dbReference type="Gene3D" id="3.30.70.330">
    <property type="match status" value="1"/>
</dbReference>
<dbReference type="FunFam" id="3.30.70.580:FF:000002">
    <property type="entry name" value="tRNA pseudouridine synthase"/>
    <property type="match status" value="1"/>
</dbReference>
<accession>A0A0R3QYA0</accession>
<comment type="similarity">
    <text evidence="1">Belongs to the tRNA pseudouridine synthase TruA family.</text>
</comment>
<dbReference type="SUPFAM" id="SSF54928">
    <property type="entry name" value="RNA-binding domain, RBD"/>
    <property type="match status" value="1"/>
</dbReference>
<keyword evidence="2" id="KW-0819">tRNA processing</keyword>
<keyword evidence="3" id="KW-0413">Isomerase</keyword>
<dbReference type="InterPro" id="IPR020103">
    <property type="entry name" value="PsdUridine_synth_cat_dom_sf"/>
</dbReference>
<evidence type="ECO:0000256" key="4">
    <source>
        <dbReference type="ARBA" id="ARBA00036943"/>
    </source>
</evidence>
<evidence type="ECO:0000256" key="3">
    <source>
        <dbReference type="ARBA" id="ARBA00023235"/>
    </source>
</evidence>
<feature type="compositionally biased region" description="Polar residues" evidence="5">
    <location>
        <begin position="265"/>
        <end position="281"/>
    </location>
</feature>
<evidence type="ECO:0000256" key="2">
    <source>
        <dbReference type="ARBA" id="ARBA00022694"/>
    </source>
</evidence>
<sequence length="579" mass="67017">LHPRPSPYDRPYYDRDRYYRYGARYDPEFDEAMYDPTVKVFMREFFRPLNCVEIKLGYNEERRLSGDALVTFSTMAEAREALSRNKNNMGTRIKKRKHTRFSEDIKMLLRKRRAMNKENQMIMLLYANKYEHRRLKKEKTLQENTENMLKEETNVKDFELEMALKKSGTEEVDGVGQHQRNKVEQGLFGKTKEHSLNRVCTTETSMKMKNRQGEVYGRYVMKLKEICAANGILEMVLGSEMVKMNSEKAVQANNEKCAERESVAGPSSTTEWDNQEQIWSSRKSLDPQSSVFGVHDEVKLYTEYSPPLLSLIGHSCAKRQKYIELFPATNIPHPIKTVTFRTVSGAPTRLTAAPRPLYSSFAEDEEAAYASGVGGQQYYNDQYEGRQSKYGRDWGLMLKNVSVCLRNVLRKVKQVKDKWMDVSLLAPADSAGDIDEPVRKSRRKEYSYALLLAYQGKKYNGMQVQKDFPTIEGELFKAMAKCGYICENDVFSPVRFAFQRAARTDRSVSAARQMCSMRLAPENHEYFLKTATDKLNTHLPEEIRVLGVRRATRSFKAHKNCDKRTYSYTLPTYAFARAD</sequence>
<dbReference type="WBParaSite" id="BTMF_0001272401-mRNA-1">
    <property type="protein sequence ID" value="BTMF_0001272401-mRNA-1"/>
    <property type="gene ID" value="BTMF_0001272401"/>
</dbReference>
<dbReference type="InterPro" id="IPR001406">
    <property type="entry name" value="PsdUridine_synth_TruA"/>
</dbReference>
<feature type="region of interest" description="Disordered" evidence="5">
    <location>
        <begin position="259"/>
        <end position="281"/>
    </location>
</feature>
<comment type="catalytic activity">
    <reaction evidence="4">
        <text>a uridine in tRNA = a pseudouridine in tRNA</text>
        <dbReference type="Rhea" id="RHEA:54572"/>
        <dbReference type="Rhea" id="RHEA-COMP:13339"/>
        <dbReference type="Rhea" id="RHEA-COMP:13934"/>
        <dbReference type="ChEBI" id="CHEBI:65314"/>
        <dbReference type="ChEBI" id="CHEBI:65315"/>
    </reaction>
</comment>
<dbReference type="Gene3D" id="3.30.70.580">
    <property type="entry name" value="Pseudouridine synthase I, catalytic domain, N-terminal subdomain"/>
    <property type="match status" value="1"/>
</dbReference>
<dbReference type="PANTHER" id="PTHR11142">
    <property type="entry name" value="PSEUDOURIDYLATE SYNTHASE"/>
    <property type="match status" value="1"/>
</dbReference>
<dbReference type="GO" id="GO:1990481">
    <property type="term" value="P:mRNA pseudouridine synthesis"/>
    <property type="evidence" value="ECO:0007669"/>
    <property type="project" value="TreeGrafter"/>
</dbReference>
<dbReference type="InterPro" id="IPR035979">
    <property type="entry name" value="RBD_domain_sf"/>
</dbReference>
<proteinExistence type="inferred from homology"/>
<evidence type="ECO:0000313" key="6">
    <source>
        <dbReference type="WBParaSite" id="BTMF_0001272401-mRNA-1"/>
    </source>
</evidence>
<reference evidence="6" key="1">
    <citation type="submission" date="2017-02" db="UniProtKB">
        <authorList>
            <consortium name="WormBaseParasite"/>
        </authorList>
    </citation>
    <scope>IDENTIFICATION</scope>
</reference>
<protein>
    <submittedName>
        <fullName evidence="6">RRM domain-containing protein</fullName>
    </submittedName>
</protein>
<dbReference type="GO" id="GO:0003723">
    <property type="term" value="F:RNA binding"/>
    <property type="evidence" value="ECO:0007669"/>
    <property type="project" value="InterPro"/>
</dbReference>
<dbReference type="SUPFAM" id="SSF55120">
    <property type="entry name" value="Pseudouridine synthase"/>
    <property type="match status" value="1"/>
</dbReference>
<dbReference type="GO" id="GO:0031119">
    <property type="term" value="P:tRNA pseudouridine synthesis"/>
    <property type="evidence" value="ECO:0007669"/>
    <property type="project" value="UniProtKB-ARBA"/>
</dbReference>